<name>A0A6P7SUA9_9MOLL</name>
<comment type="pathway">
    <text evidence="1">Cofactor biosynthesis; tetrahydrofolate biosynthesis; 5,6,7,8-tetrahydrofolate from 7,8-dihydrofolate: step 1/1.</text>
</comment>
<dbReference type="PROSITE" id="PS51330">
    <property type="entry name" value="DHFR_2"/>
    <property type="match status" value="1"/>
</dbReference>
<protein>
    <recommendedName>
        <fullName evidence="3">dihydrofolate reductase</fullName>
        <ecNumber evidence="3">1.5.1.3</ecNumber>
    </recommendedName>
</protein>
<dbReference type="EC" id="1.5.1.3" evidence="3"/>
<evidence type="ECO:0000256" key="8">
    <source>
        <dbReference type="RuleBase" id="RU004474"/>
    </source>
</evidence>
<evidence type="ECO:0000256" key="2">
    <source>
        <dbReference type="ARBA" id="ARBA00009539"/>
    </source>
</evidence>
<dbReference type="PROSITE" id="PS00075">
    <property type="entry name" value="DHFR_1"/>
    <property type="match status" value="1"/>
</dbReference>
<dbReference type="GO" id="GO:0006730">
    <property type="term" value="P:one-carbon metabolic process"/>
    <property type="evidence" value="ECO:0007669"/>
    <property type="project" value="UniProtKB-KW"/>
</dbReference>
<dbReference type="GO" id="GO:0046655">
    <property type="term" value="P:folic acid metabolic process"/>
    <property type="evidence" value="ECO:0007669"/>
    <property type="project" value="TreeGrafter"/>
</dbReference>
<dbReference type="UniPathway" id="UPA00077">
    <property type="reaction ID" value="UER00158"/>
</dbReference>
<dbReference type="RefSeq" id="XP_029641819.1">
    <property type="nucleotide sequence ID" value="XM_029785959.2"/>
</dbReference>
<dbReference type="SUPFAM" id="SSF53597">
    <property type="entry name" value="Dihydrofolate reductase-like"/>
    <property type="match status" value="1"/>
</dbReference>
<evidence type="ECO:0000313" key="11">
    <source>
        <dbReference type="RefSeq" id="XP_029641819.1"/>
    </source>
</evidence>
<dbReference type="AlphaFoldDB" id="A0A6P7SUA9"/>
<dbReference type="PANTHER" id="PTHR48069">
    <property type="entry name" value="DIHYDROFOLATE REDUCTASE"/>
    <property type="match status" value="1"/>
</dbReference>
<sequence>MDEFSSVEDKTNNLKLYLIVAMCKNRGIGYKNNMPWDLKKEMAFFSFITKKSEDPDKQNVVVMGRKTYEGIPKKFFPLANRINIVLSKSMPNAPEGAHLARDLKEAIDLFQNGSIKDKVNKLFIIGGSGVYQEVLESNYDIRLYLTRIHADFDVDVFFPEFESKQYKELNNVEDVPSEEQEENGIKWTYHVYERC</sequence>
<dbReference type="PRINTS" id="PR00070">
    <property type="entry name" value="DHFR"/>
</dbReference>
<dbReference type="PANTHER" id="PTHR48069:SF3">
    <property type="entry name" value="DIHYDROFOLATE REDUCTASE"/>
    <property type="match status" value="1"/>
</dbReference>
<proteinExistence type="inferred from homology"/>
<evidence type="ECO:0000256" key="7">
    <source>
        <dbReference type="ARBA" id="ARBA00048873"/>
    </source>
</evidence>
<evidence type="ECO:0000256" key="1">
    <source>
        <dbReference type="ARBA" id="ARBA00004903"/>
    </source>
</evidence>
<dbReference type="GO" id="GO:0004146">
    <property type="term" value="F:dihydrofolate reductase activity"/>
    <property type="evidence" value="ECO:0007669"/>
    <property type="project" value="UniProtKB-EC"/>
</dbReference>
<dbReference type="InterPro" id="IPR001796">
    <property type="entry name" value="DHFR_dom"/>
</dbReference>
<dbReference type="InterPro" id="IPR024072">
    <property type="entry name" value="DHFR-like_dom_sf"/>
</dbReference>
<dbReference type="GO" id="GO:0005739">
    <property type="term" value="C:mitochondrion"/>
    <property type="evidence" value="ECO:0007669"/>
    <property type="project" value="TreeGrafter"/>
</dbReference>
<keyword evidence="4" id="KW-0554">One-carbon metabolism</keyword>
<organism evidence="10 11">
    <name type="scientific">Octopus sinensis</name>
    <name type="common">East Asian common octopus</name>
    <dbReference type="NCBI Taxonomy" id="2607531"/>
    <lineage>
        <taxon>Eukaryota</taxon>
        <taxon>Metazoa</taxon>
        <taxon>Spiralia</taxon>
        <taxon>Lophotrochozoa</taxon>
        <taxon>Mollusca</taxon>
        <taxon>Cephalopoda</taxon>
        <taxon>Coleoidea</taxon>
        <taxon>Octopodiformes</taxon>
        <taxon>Octopoda</taxon>
        <taxon>Incirrata</taxon>
        <taxon>Octopodidae</taxon>
        <taxon>Octopus</taxon>
    </lineage>
</organism>
<feature type="domain" description="DHFR" evidence="9">
    <location>
        <begin position="15"/>
        <end position="194"/>
    </location>
</feature>
<gene>
    <name evidence="11" type="primary">LOC115216520</name>
</gene>
<dbReference type="InterPro" id="IPR012259">
    <property type="entry name" value="DHFR"/>
</dbReference>
<dbReference type="InterPro" id="IPR017925">
    <property type="entry name" value="DHFR_CS"/>
</dbReference>
<dbReference type="Gene3D" id="3.40.430.10">
    <property type="entry name" value="Dihydrofolate Reductase, subunit A"/>
    <property type="match status" value="1"/>
</dbReference>
<evidence type="ECO:0000256" key="4">
    <source>
        <dbReference type="ARBA" id="ARBA00022563"/>
    </source>
</evidence>
<dbReference type="Pfam" id="PF00186">
    <property type="entry name" value="DHFR_1"/>
    <property type="match status" value="1"/>
</dbReference>
<dbReference type="GO" id="GO:0046654">
    <property type="term" value="P:tetrahydrofolate biosynthetic process"/>
    <property type="evidence" value="ECO:0007669"/>
    <property type="project" value="UniProtKB-UniPathway"/>
</dbReference>
<evidence type="ECO:0000256" key="3">
    <source>
        <dbReference type="ARBA" id="ARBA00012856"/>
    </source>
</evidence>
<dbReference type="GO" id="GO:0050661">
    <property type="term" value="F:NADP binding"/>
    <property type="evidence" value="ECO:0007669"/>
    <property type="project" value="InterPro"/>
</dbReference>
<dbReference type="FunFam" id="3.40.430.10:FF:000002">
    <property type="entry name" value="Dihydrofolate reductase"/>
    <property type="match status" value="1"/>
</dbReference>
<dbReference type="GO" id="GO:0046452">
    <property type="term" value="P:dihydrofolate metabolic process"/>
    <property type="evidence" value="ECO:0007669"/>
    <property type="project" value="TreeGrafter"/>
</dbReference>
<reference evidence="11" key="1">
    <citation type="submission" date="2025-08" db="UniProtKB">
        <authorList>
            <consortium name="RefSeq"/>
        </authorList>
    </citation>
    <scope>IDENTIFICATION</scope>
</reference>
<comment type="similarity">
    <text evidence="2 8">Belongs to the dihydrofolate reductase family.</text>
</comment>
<evidence type="ECO:0000313" key="10">
    <source>
        <dbReference type="Proteomes" id="UP000515154"/>
    </source>
</evidence>
<keyword evidence="6" id="KW-0560">Oxidoreductase</keyword>
<evidence type="ECO:0000256" key="5">
    <source>
        <dbReference type="ARBA" id="ARBA00022857"/>
    </source>
</evidence>
<dbReference type="CDD" id="cd00209">
    <property type="entry name" value="DHFR"/>
    <property type="match status" value="1"/>
</dbReference>
<evidence type="ECO:0000259" key="9">
    <source>
        <dbReference type="PROSITE" id="PS51330"/>
    </source>
</evidence>
<comment type="catalytic activity">
    <reaction evidence="7">
        <text>(6S)-5,6,7,8-tetrahydrofolate + NADP(+) = 7,8-dihydrofolate + NADPH + H(+)</text>
        <dbReference type="Rhea" id="RHEA:15009"/>
        <dbReference type="ChEBI" id="CHEBI:15378"/>
        <dbReference type="ChEBI" id="CHEBI:57451"/>
        <dbReference type="ChEBI" id="CHEBI:57453"/>
        <dbReference type="ChEBI" id="CHEBI:57783"/>
        <dbReference type="ChEBI" id="CHEBI:58349"/>
        <dbReference type="EC" id="1.5.1.3"/>
    </reaction>
</comment>
<keyword evidence="5" id="KW-0521">NADP</keyword>
<dbReference type="Proteomes" id="UP000515154">
    <property type="component" value="Linkage group LG10"/>
</dbReference>
<keyword evidence="10" id="KW-1185">Reference proteome</keyword>
<evidence type="ECO:0000256" key="6">
    <source>
        <dbReference type="ARBA" id="ARBA00023002"/>
    </source>
</evidence>
<accession>A0A6P7SUA9</accession>